<protein>
    <submittedName>
        <fullName evidence="3">Uncharacterized protein</fullName>
    </submittedName>
</protein>
<dbReference type="Proteomes" id="UP000050741">
    <property type="component" value="Unassembled WGS sequence"/>
</dbReference>
<name>A0A183C647_GLOPA</name>
<organism evidence="2 3">
    <name type="scientific">Globodera pallida</name>
    <name type="common">Potato cyst nematode worm</name>
    <name type="synonym">Heterodera pallida</name>
    <dbReference type="NCBI Taxonomy" id="36090"/>
    <lineage>
        <taxon>Eukaryota</taxon>
        <taxon>Metazoa</taxon>
        <taxon>Ecdysozoa</taxon>
        <taxon>Nematoda</taxon>
        <taxon>Chromadorea</taxon>
        <taxon>Rhabditida</taxon>
        <taxon>Tylenchina</taxon>
        <taxon>Tylenchomorpha</taxon>
        <taxon>Tylenchoidea</taxon>
        <taxon>Heteroderidae</taxon>
        <taxon>Heteroderinae</taxon>
        <taxon>Globodera</taxon>
    </lineage>
</organism>
<proteinExistence type="predicted"/>
<accession>A0A183C647</accession>
<sequence length="324" mass="35576">MDRAEEIPILQEIGLFLEIPENVQVEEKSFSSIHSAFSNQTPVNNPWTTTTTTTWSSSRLTFDELGDEAEDQKPVRRVTIGESDNEDYWRDDLHLSESSEEEDNNKEDNGKEDQKEEKEPARKERSPAAKHARVLPPTRCAAQASGGQFSAEEAARAAKRRVMEQLVEGTTPSGVAATTKATRNDKRDSTGHQASERVGNATERAVTSGLDGLTGRMGRDVACALSRAAEVESRYKRMGTALRESVAQFAQTAQMMSEAAKRMGDVLEATLADMAVIQGQQNRAEAARIDGTRLRLAVMRRNIVRPLGVSPEATCAAAKGREKK</sequence>
<dbReference type="WBParaSite" id="GPLIN_000834200">
    <property type="protein sequence ID" value="GPLIN_000834200"/>
    <property type="gene ID" value="GPLIN_000834200"/>
</dbReference>
<reference evidence="2" key="1">
    <citation type="submission" date="2013-12" db="EMBL/GenBank/DDBJ databases">
        <authorList>
            <person name="Aslett M."/>
        </authorList>
    </citation>
    <scope>NUCLEOTIDE SEQUENCE [LARGE SCALE GENOMIC DNA]</scope>
    <source>
        <strain evidence="2">Lindley</strain>
    </source>
</reference>
<feature type="region of interest" description="Disordered" evidence="1">
    <location>
        <begin position="169"/>
        <end position="203"/>
    </location>
</feature>
<feature type="compositionally biased region" description="Basic and acidic residues" evidence="1">
    <location>
        <begin position="87"/>
        <end position="97"/>
    </location>
</feature>
<feature type="compositionally biased region" description="Basic and acidic residues" evidence="1">
    <location>
        <begin position="106"/>
        <end position="127"/>
    </location>
</feature>
<reference evidence="3" key="3">
    <citation type="submission" date="2016-06" db="UniProtKB">
        <authorList>
            <consortium name="WormBaseParasite"/>
        </authorList>
    </citation>
    <scope>IDENTIFICATION</scope>
</reference>
<evidence type="ECO:0000256" key="1">
    <source>
        <dbReference type="SAM" id="MobiDB-lite"/>
    </source>
</evidence>
<feature type="region of interest" description="Disordered" evidence="1">
    <location>
        <begin position="66"/>
        <end position="156"/>
    </location>
</feature>
<keyword evidence="2" id="KW-1185">Reference proteome</keyword>
<reference evidence="2" key="2">
    <citation type="submission" date="2014-05" db="EMBL/GenBank/DDBJ databases">
        <title>The genome and life-stage specific transcriptomes of Globodera pallida elucidate key aspects of plant parasitism by a cyst nematode.</title>
        <authorList>
            <person name="Cotton J.A."/>
            <person name="Lilley C.J."/>
            <person name="Jones L.M."/>
            <person name="Kikuchi T."/>
            <person name="Reid A.J."/>
            <person name="Thorpe P."/>
            <person name="Tsai I.J."/>
            <person name="Beasley H."/>
            <person name="Blok V."/>
            <person name="Cock P.J.A."/>
            <person name="Van den Akker S.E."/>
            <person name="Holroyd N."/>
            <person name="Hunt M."/>
            <person name="Mantelin S."/>
            <person name="Naghra H."/>
            <person name="Pain A."/>
            <person name="Palomares-Rius J.E."/>
            <person name="Zarowiecki M."/>
            <person name="Berriman M."/>
            <person name="Jones J.T."/>
            <person name="Urwin P.E."/>
        </authorList>
    </citation>
    <scope>NUCLEOTIDE SEQUENCE [LARGE SCALE GENOMIC DNA]</scope>
    <source>
        <strain evidence="2">Lindley</strain>
    </source>
</reference>
<evidence type="ECO:0000313" key="3">
    <source>
        <dbReference type="WBParaSite" id="GPLIN_000834200"/>
    </source>
</evidence>
<dbReference type="AlphaFoldDB" id="A0A183C647"/>
<evidence type="ECO:0000313" key="2">
    <source>
        <dbReference type="Proteomes" id="UP000050741"/>
    </source>
</evidence>